<evidence type="ECO:0000313" key="2">
    <source>
        <dbReference type="Proteomes" id="UP001472677"/>
    </source>
</evidence>
<dbReference type="Proteomes" id="UP001472677">
    <property type="component" value="Unassembled WGS sequence"/>
</dbReference>
<gene>
    <name evidence="1" type="ORF">V6N12_045889</name>
</gene>
<accession>A0ABR2G473</accession>
<comment type="caution">
    <text evidence="1">The sequence shown here is derived from an EMBL/GenBank/DDBJ whole genome shotgun (WGS) entry which is preliminary data.</text>
</comment>
<dbReference type="EMBL" id="JBBPBM010000003">
    <property type="protein sequence ID" value="KAK8593816.1"/>
    <property type="molecule type" value="Genomic_DNA"/>
</dbReference>
<reference evidence="1 2" key="1">
    <citation type="journal article" date="2024" name="G3 (Bethesda)">
        <title>Genome assembly of Hibiscus sabdariffa L. provides insights into metabolisms of medicinal natural products.</title>
        <authorList>
            <person name="Kim T."/>
        </authorList>
    </citation>
    <scope>NUCLEOTIDE SEQUENCE [LARGE SCALE GENOMIC DNA]</scope>
    <source>
        <strain evidence="1">TK-2024</strain>
        <tissue evidence="1">Old leaves</tissue>
    </source>
</reference>
<protein>
    <submittedName>
        <fullName evidence="1">Uncharacterized protein</fullName>
    </submittedName>
</protein>
<evidence type="ECO:0000313" key="1">
    <source>
        <dbReference type="EMBL" id="KAK8593816.1"/>
    </source>
</evidence>
<proteinExistence type="predicted"/>
<sequence>MRRTTRPTVLGSLKIHIPKAIIIEESAQLCLSITERVEIIKMRTGINHRSRSRVWLQSARTTGIAGVADID</sequence>
<organism evidence="1 2">
    <name type="scientific">Hibiscus sabdariffa</name>
    <name type="common">roselle</name>
    <dbReference type="NCBI Taxonomy" id="183260"/>
    <lineage>
        <taxon>Eukaryota</taxon>
        <taxon>Viridiplantae</taxon>
        <taxon>Streptophyta</taxon>
        <taxon>Embryophyta</taxon>
        <taxon>Tracheophyta</taxon>
        <taxon>Spermatophyta</taxon>
        <taxon>Magnoliopsida</taxon>
        <taxon>eudicotyledons</taxon>
        <taxon>Gunneridae</taxon>
        <taxon>Pentapetalae</taxon>
        <taxon>rosids</taxon>
        <taxon>malvids</taxon>
        <taxon>Malvales</taxon>
        <taxon>Malvaceae</taxon>
        <taxon>Malvoideae</taxon>
        <taxon>Hibiscus</taxon>
    </lineage>
</organism>
<keyword evidence="2" id="KW-1185">Reference proteome</keyword>
<name>A0ABR2G473_9ROSI</name>